<dbReference type="PANTHER" id="PTHR24373">
    <property type="entry name" value="SLIT RELATED LEUCINE-RICH REPEAT NEURONAL PROTEIN"/>
    <property type="match status" value="1"/>
</dbReference>
<evidence type="ECO:0000256" key="2">
    <source>
        <dbReference type="ARBA" id="ARBA00022729"/>
    </source>
</evidence>
<dbReference type="Proteomes" id="UP000887578">
    <property type="component" value="Unplaced"/>
</dbReference>
<dbReference type="GO" id="GO:0031012">
    <property type="term" value="C:extracellular matrix"/>
    <property type="evidence" value="ECO:0007669"/>
    <property type="project" value="TreeGrafter"/>
</dbReference>
<dbReference type="Gene3D" id="3.80.10.10">
    <property type="entry name" value="Ribonuclease Inhibitor"/>
    <property type="match status" value="1"/>
</dbReference>
<name>A0A914QJV9_9BILA</name>
<keyword evidence="1" id="KW-0433">Leucine-rich repeat</keyword>
<organism evidence="4 5">
    <name type="scientific">Panagrolaimus davidi</name>
    <dbReference type="NCBI Taxonomy" id="227884"/>
    <lineage>
        <taxon>Eukaryota</taxon>
        <taxon>Metazoa</taxon>
        <taxon>Ecdysozoa</taxon>
        <taxon>Nematoda</taxon>
        <taxon>Chromadorea</taxon>
        <taxon>Rhabditida</taxon>
        <taxon>Tylenchina</taxon>
        <taxon>Panagrolaimomorpha</taxon>
        <taxon>Panagrolaimoidea</taxon>
        <taxon>Panagrolaimidae</taxon>
        <taxon>Panagrolaimus</taxon>
    </lineage>
</organism>
<dbReference type="InterPro" id="IPR001611">
    <property type="entry name" value="Leu-rich_rpt"/>
</dbReference>
<dbReference type="Pfam" id="PF13855">
    <property type="entry name" value="LRR_8"/>
    <property type="match status" value="1"/>
</dbReference>
<dbReference type="InterPro" id="IPR032675">
    <property type="entry name" value="LRR_dom_sf"/>
</dbReference>
<keyword evidence="2" id="KW-0732">Signal</keyword>
<evidence type="ECO:0000313" key="5">
    <source>
        <dbReference type="WBParaSite" id="PDA_v2.g389.t1"/>
    </source>
</evidence>
<keyword evidence="4" id="KW-1185">Reference proteome</keyword>
<keyword evidence="3" id="KW-0677">Repeat</keyword>
<evidence type="ECO:0000256" key="1">
    <source>
        <dbReference type="ARBA" id="ARBA00022614"/>
    </source>
</evidence>
<protein>
    <submittedName>
        <fullName evidence="5">Uncharacterized protein</fullName>
    </submittedName>
</protein>
<dbReference type="WBParaSite" id="PDA_v2.g389.t1">
    <property type="protein sequence ID" value="PDA_v2.g389.t1"/>
    <property type="gene ID" value="PDA_v2.g389"/>
</dbReference>
<dbReference type="InterPro" id="IPR050328">
    <property type="entry name" value="Dev_Immune_Receptor"/>
</dbReference>
<evidence type="ECO:0000313" key="4">
    <source>
        <dbReference type="Proteomes" id="UP000887578"/>
    </source>
</evidence>
<dbReference type="SMART" id="SM00369">
    <property type="entry name" value="LRR_TYP"/>
    <property type="match status" value="3"/>
</dbReference>
<proteinExistence type="predicted"/>
<dbReference type="AlphaFoldDB" id="A0A914QJV9"/>
<accession>A0A914QJV9</accession>
<evidence type="ECO:0000256" key="3">
    <source>
        <dbReference type="ARBA" id="ARBA00022737"/>
    </source>
</evidence>
<dbReference type="PANTHER" id="PTHR24373:SF370">
    <property type="entry name" value="FISH-LIPS, ISOFORM E"/>
    <property type="match status" value="1"/>
</dbReference>
<dbReference type="SUPFAM" id="SSF52058">
    <property type="entry name" value="L domain-like"/>
    <property type="match status" value="1"/>
</dbReference>
<dbReference type="InterPro" id="IPR003591">
    <property type="entry name" value="Leu-rich_rpt_typical-subtyp"/>
</dbReference>
<reference evidence="5" key="1">
    <citation type="submission" date="2022-11" db="UniProtKB">
        <authorList>
            <consortium name="WormBaseParasite"/>
        </authorList>
    </citation>
    <scope>IDENTIFICATION</scope>
</reference>
<sequence length="121" mass="13729">MYMFNNTVIKALANPPQYIDSLTISNTPIDQISEGIFTGLSIRRLILQNNGLQDIKKGAFSGTLLNSLRELEIRSNGFEVIPENGITELRSLESLVLSDNNIEKIDDYTFLHYQSRTHLKK</sequence>
<dbReference type="PROSITE" id="PS51450">
    <property type="entry name" value="LRR"/>
    <property type="match status" value="1"/>
</dbReference>
<dbReference type="GO" id="GO:0005615">
    <property type="term" value="C:extracellular space"/>
    <property type="evidence" value="ECO:0007669"/>
    <property type="project" value="TreeGrafter"/>
</dbReference>